<proteinExistence type="predicted"/>
<evidence type="ECO:0000256" key="1">
    <source>
        <dbReference type="SAM" id="MobiDB-lite"/>
    </source>
</evidence>
<feature type="non-terminal residue" evidence="2">
    <location>
        <position position="27"/>
    </location>
</feature>
<dbReference type="EMBL" id="LAZR01065878">
    <property type="protein sequence ID" value="KKK54671.1"/>
    <property type="molecule type" value="Genomic_DNA"/>
</dbReference>
<gene>
    <name evidence="2" type="ORF">LCGC14_3082360</name>
</gene>
<dbReference type="AlphaFoldDB" id="A0A0F8Z3L5"/>
<feature type="region of interest" description="Disordered" evidence="1">
    <location>
        <begin position="1"/>
        <end position="27"/>
    </location>
</feature>
<sequence length="27" mass="3182">MAHTRIRKFNTSDTYPEQNLDNDLCQA</sequence>
<organism evidence="2">
    <name type="scientific">marine sediment metagenome</name>
    <dbReference type="NCBI Taxonomy" id="412755"/>
    <lineage>
        <taxon>unclassified sequences</taxon>
        <taxon>metagenomes</taxon>
        <taxon>ecological metagenomes</taxon>
    </lineage>
</organism>
<reference evidence="2" key="1">
    <citation type="journal article" date="2015" name="Nature">
        <title>Complex archaea that bridge the gap between prokaryotes and eukaryotes.</title>
        <authorList>
            <person name="Spang A."/>
            <person name="Saw J.H."/>
            <person name="Jorgensen S.L."/>
            <person name="Zaremba-Niedzwiedzka K."/>
            <person name="Martijn J."/>
            <person name="Lind A.E."/>
            <person name="van Eijk R."/>
            <person name="Schleper C."/>
            <person name="Guy L."/>
            <person name="Ettema T.J."/>
        </authorList>
    </citation>
    <scope>NUCLEOTIDE SEQUENCE</scope>
</reference>
<evidence type="ECO:0000313" key="2">
    <source>
        <dbReference type="EMBL" id="KKK54671.1"/>
    </source>
</evidence>
<protein>
    <submittedName>
        <fullName evidence="2">Uncharacterized protein</fullName>
    </submittedName>
</protein>
<comment type="caution">
    <text evidence="2">The sequence shown here is derived from an EMBL/GenBank/DDBJ whole genome shotgun (WGS) entry which is preliminary data.</text>
</comment>
<accession>A0A0F8Z3L5</accession>
<feature type="compositionally biased region" description="Polar residues" evidence="1">
    <location>
        <begin position="9"/>
        <end position="21"/>
    </location>
</feature>
<name>A0A0F8Z3L5_9ZZZZ</name>